<comment type="caution">
    <text evidence="4">The sequence shown here is derived from an EMBL/GenBank/DDBJ whole genome shotgun (WGS) entry which is preliminary data.</text>
</comment>
<dbReference type="InterPro" id="IPR012337">
    <property type="entry name" value="RNaseH-like_sf"/>
</dbReference>
<dbReference type="PANTHER" id="PTHR42648:SF32">
    <property type="entry name" value="RIBONUCLEASE H-LIKE DOMAIN, GAG-PRE-INTEGRASE DOMAIN PROTEIN-RELATED"/>
    <property type="match status" value="1"/>
</dbReference>
<reference evidence="4" key="1">
    <citation type="journal article" date="2022" name="Int. J. Mol. Sci.">
        <title>Draft Genome of Tanacetum Coccineum: Genomic Comparison of Closely Related Tanacetum-Family Plants.</title>
        <authorList>
            <person name="Yamashiro T."/>
            <person name="Shiraishi A."/>
            <person name="Nakayama K."/>
            <person name="Satake H."/>
        </authorList>
    </citation>
    <scope>NUCLEOTIDE SEQUENCE</scope>
</reference>
<feature type="domain" description="Retroviral polymerase SH3-like" evidence="3">
    <location>
        <begin position="56"/>
        <end position="113"/>
    </location>
</feature>
<dbReference type="SUPFAM" id="SSF53098">
    <property type="entry name" value="Ribonuclease H-like"/>
    <property type="match status" value="1"/>
</dbReference>
<feature type="signal peptide" evidence="2">
    <location>
        <begin position="1"/>
        <end position="19"/>
    </location>
</feature>
<dbReference type="Proteomes" id="UP001151760">
    <property type="component" value="Unassembled WGS sequence"/>
</dbReference>
<feature type="chain" id="PRO_5046259768" evidence="2">
    <location>
        <begin position="20"/>
        <end position="267"/>
    </location>
</feature>
<evidence type="ECO:0000259" key="3">
    <source>
        <dbReference type="Pfam" id="PF25597"/>
    </source>
</evidence>
<keyword evidence="2" id="KW-0732">Signal</keyword>
<proteinExistence type="predicted"/>
<feature type="compositionally biased region" description="Pro residues" evidence="1">
    <location>
        <begin position="137"/>
        <end position="147"/>
    </location>
</feature>
<dbReference type="InterPro" id="IPR039537">
    <property type="entry name" value="Retrotran_Ty1/copia-like"/>
</dbReference>
<dbReference type="InterPro" id="IPR057670">
    <property type="entry name" value="SH3_retrovirus"/>
</dbReference>
<feature type="region of interest" description="Disordered" evidence="1">
    <location>
        <begin position="172"/>
        <end position="217"/>
    </location>
</feature>
<organism evidence="4 5">
    <name type="scientific">Tanacetum coccineum</name>
    <dbReference type="NCBI Taxonomy" id="301880"/>
    <lineage>
        <taxon>Eukaryota</taxon>
        <taxon>Viridiplantae</taxon>
        <taxon>Streptophyta</taxon>
        <taxon>Embryophyta</taxon>
        <taxon>Tracheophyta</taxon>
        <taxon>Spermatophyta</taxon>
        <taxon>Magnoliopsida</taxon>
        <taxon>eudicotyledons</taxon>
        <taxon>Gunneridae</taxon>
        <taxon>Pentapetalae</taxon>
        <taxon>asterids</taxon>
        <taxon>campanulids</taxon>
        <taxon>Asterales</taxon>
        <taxon>Asteraceae</taxon>
        <taxon>Asteroideae</taxon>
        <taxon>Anthemideae</taxon>
        <taxon>Anthemidinae</taxon>
        <taxon>Tanacetum</taxon>
    </lineage>
</organism>
<dbReference type="PANTHER" id="PTHR42648">
    <property type="entry name" value="TRANSPOSASE, PUTATIVE-RELATED"/>
    <property type="match status" value="1"/>
</dbReference>
<gene>
    <name evidence="4" type="ORF">Tco_1093867</name>
</gene>
<protein>
    <submittedName>
        <fullName evidence="4">Retrovirus-related pol polyprotein from transposon TNT 1-94</fullName>
    </submittedName>
</protein>
<evidence type="ECO:0000313" key="5">
    <source>
        <dbReference type="Proteomes" id="UP001151760"/>
    </source>
</evidence>
<dbReference type="EMBL" id="BQNB010020666">
    <property type="protein sequence ID" value="GJT98349.1"/>
    <property type="molecule type" value="Genomic_DNA"/>
</dbReference>
<sequence length="267" mass="29495">MLIYAKAPLFLWVEAVATACYTQNRSIIRRRHGKTPYELLHDRKPDLSYLHVFGALCYPNNDSENLGKLQAKADIGIFIGYAPKKKAYRIYNRRTRKIIETIHVDFDELTAMASEQSSLEPALHEMTPATPSSGLVPNPPPSAPFVPPSRHEWDLVFQPVFNEFFSPPDSVASPVPVEEAPAPVESTSSPSSTTVDQDAPSPSTSQTTPQSQSQTIPLCAEEESHDLEVAHMSNDPYFGIPIPETVFEESSSSDVIPTNVHFDALTS</sequence>
<evidence type="ECO:0000313" key="4">
    <source>
        <dbReference type="EMBL" id="GJT98349.1"/>
    </source>
</evidence>
<feature type="region of interest" description="Disordered" evidence="1">
    <location>
        <begin position="125"/>
        <end position="147"/>
    </location>
</feature>
<evidence type="ECO:0000256" key="1">
    <source>
        <dbReference type="SAM" id="MobiDB-lite"/>
    </source>
</evidence>
<feature type="compositionally biased region" description="Low complexity" evidence="1">
    <location>
        <begin position="172"/>
        <end position="215"/>
    </location>
</feature>
<name>A0ABQ5IDY2_9ASTR</name>
<keyword evidence="5" id="KW-1185">Reference proteome</keyword>
<reference evidence="4" key="2">
    <citation type="submission" date="2022-01" db="EMBL/GenBank/DDBJ databases">
        <authorList>
            <person name="Yamashiro T."/>
            <person name="Shiraishi A."/>
            <person name="Satake H."/>
            <person name="Nakayama K."/>
        </authorList>
    </citation>
    <scope>NUCLEOTIDE SEQUENCE</scope>
</reference>
<accession>A0ABQ5IDY2</accession>
<evidence type="ECO:0000256" key="2">
    <source>
        <dbReference type="SAM" id="SignalP"/>
    </source>
</evidence>
<dbReference type="Pfam" id="PF25597">
    <property type="entry name" value="SH3_retrovirus"/>
    <property type="match status" value="1"/>
</dbReference>